<dbReference type="KEGG" id="mvc:MSVAZ_2511"/>
<evidence type="ECO:0000313" key="1">
    <source>
        <dbReference type="EMBL" id="AKB44780.1"/>
    </source>
</evidence>
<dbReference type="Proteomes" id="UP000033096">
    <property type="component" value="Chromosome"/>
</dbReference>
<evidence type="ECO:0000313" key="2">
    <source>
        <dbReference type="Proteomes" id="UP000033096"/>
    </source>
</evidence>
<dbReference type="STRING" id="1434123.MSVAZ_2511"/>
<dbReference type="AlphaFoldDB" id="A0A0E3Q7C6"/>
<sequence>MKAALFLLTFYLISVFPASASENSHTEETSTAHIADLYSDLESFDVTLYSDKPEDNLNLEVLLVRPMGTNEKTLDRQVFSIDSIPVNKQVIKVGFWNSGSSERGAYKIKARLLEGNEVLSESEYNFAYGTNSASRLQVNDLVANSQGISVALSPKEASLFDIEYMLVNGSDVIYATKAEKLSLTSVPDIFSAPWGTLLENNKEYSGRVKIQVYSPDKEVISSAERFTARDDAEITDIYKDETGASATVYGRSQVPFEGKLVFSVYKLKANSEKGNSSLVESVQQRVPVLLNNDDETVEVAWSHRLPEGIYRLEIELLGNDGDVTEHRETVIESDLSQNSSVSLVNNTTSENETSDDNGLPGFSAAALVSGLATVFIFFRNKI</sequence>
<dbReference type="PATRIC" id="fig|1434123.4.peg.3067"/>
<gene>
    <name evidence="1" type="ORF">MSVAZ_2511</name>
</gene>
<keyword evidence="2" id="KW-1185">Reference proteome</keyword>
<dbReference type="GeneID" id="24811002"/>
<dbReference type="HOGENOM" id="CLU_747250_0_0_2"/>
<organism evidence="1 2">
    <name type="scientific">Methanosarcina vacuolata Z-761</name>
    <dbReference type="NCBI Taxonomy" id="1434123"/>
    <lineage>
        <taxon>Archaea</taxon>
        <taxon>Methanobacteriati</taxon>
        <taxon>Methanobacteriota</taxon>
        <taxon>Stenosarchaea group</taxon>
        <taxon>Methanomicrobia</taxon>
        <taxon>Methanosarcinales</taxon>
        <taxon>Methanosarcinaceae</taxon>
        <taxon>Methanosarcina</taxon>
    </lineage>
</organism>
<dbReference type="EMBL" id="CP009520">
    <property type="protein sequence ID" value="AKB44780.1"/>
    <property type="molecule type" value="Genomic_DNA"/>
</dbReference>
<proteinExistence type="predicted"/>
<name>A0A0E3Q7C6_9EURY</name>
<reference evidence="1 2" key="1">
    <citation type="submission" date="2014-07" db="EMBL/GenBank/DDBJ databases">
        <title>Methanogenic archaea and the global carbon cycle.</title>
        <authorList>
            <person name="Henriksen J.R."/>
            <person name="Luke J."/>
            <person name="Reinhart S."/>
            <person name="Benedict M.N."/>
            <person name="Youngblut N.D."/>
            <person name="Metcalf M.E."/>
            <person name="Whitaker R.J."/>
            <person name="Metcalf W.W."/>
        </authorList>
    </citation>
    <scope>NUCLEOTIDE SEQUENCE [LARGE SCALE GENOMIC DNA]</scope>
    <source>
        <strain evidence="1 2">Z-761</strain>
    </source>
</reference>
<protein>
    <submittedName>
        <fullName evidence="1">Uncharacterized protein</fullName>
    </submittedName>
</protein>
<dbReference type="RefSeq" id="WP_048121708.1">
    <property type="nucleotide sequence ID" value="NZ_CP009520.1"/>
</dbReference>
<accession>A0A0E3Q7C6</accession>